<dbReference type="PANTHER" id="PTHR33990">
    <property type="entry name" value="PROTEIN YJDN-RELATED"/>
    <property type="match status" value="1"/>
</dbReference>
<accession>A0A512BAR7</accession>
<comment type="caution">
    <text evidence="2">The sequence shown here is derived from an EMBL/GenBank/DDBJ whole genome shotgun (WGS) entry which is preliminary data.</text>
</comment>
<dbReference type="Pfam" id="PF06983">
    <property type="entry name" value="3-dmu-9_3-mt"/>
    <property type="match status" value="1"/>
</dbReference>
<evidence type="ECO:0000259" key="1">
    <source>
        <dbReference type="Pfam" id="PF06983"/>
    </source>
</evidence>
<gene>
    <name evidence="2" type="ORF">SAE01_15460</name>
</gene>
<dbReference type="EMBL" id="BJYT01000005">
    <property type="protein sequence ID" value="GEO09050.1"/>
    <property type="molecule type" value="Genomic_DNA"/>
</dbReference>
<dbReference type="RefSeq" id="WP_147203181.1">
    <property type="nucleotide sequence ID" value="NZ_BJYT01000005.1"/>
</dbReference>
<organism evidence="2 3">
    <name type="scientific">Segetibacter aerophilus</name>
    <dbReference type="NCBI Taxonomy" id="670293"/>
    <lineage>
        <taxon>Bacteria</taxon>
        <taxon>Pseudomonadati</taxon>
        <taxon>Bacteroidota</taxon>
        <taxon>Chitinophagia</taxon>
        <taxon>Chitinophagales</taxon>
        <taxon>Chitinophagaceae</taxon>
        <taxon>Segetibacter</taxon>
    </lineage>
</organism>
<dbReference type="PANTHER" id="PTHR33990:SF1">
    <property type="entry name" value="PROTEIN YJDN"/>
    <property type="match status" value="1"/>
</dbReference>
<reference evidence="2 3" key="1">
    <citation type="submission" date="2019-07" db="EMBL/GenBank/DDBJ databases">
        <title>Whole genome shotgun sequence of Segetibacter aerophilus NBRC 106135.</title>
        <authorList>
            <person name="Hosoyama A."/>
            <person name="Uohara A."/>
            <person name="Ohji S."/>
            <person name="Ichikawa N."/>
        </authorList>
    </citation>
    <scope>NUCLEOTIDE SEQUENCE [LARGE SCALE GENOMIC DNA]</scope>
    <source>
        <strain evidence="2 3">NBRC 106135</strain>
    </source>
</reference>
<dbReference type="Gene3D" id="3.10.180.10">
    <property type="entry name" value="2,3-Dihydroxybiphenyl 1,2-Dioxygenase, domain 1"/>
    <property type="match status" value="1"/>
</dbReference>
<evidence type="ECO:0000313" key="3">
    <source>
        <dbReference type="Proteomes" id="UP000321513"/>
    </source>
</evidence>
<dbReference type="InterPro" id="IPR028973">
    <property type="entry name" value="PhnB-like"/>
</dbReference>
<dbReference type="CDD" id="cd06588">
    <property type="entry name" value="PhnB_like"/>
    <property type="match status" value="1"/>
</dbReference>
<keyword evidence="3" id="KW-1185">Reference proteome</keyword>
<evidence type="ECO:0000313" key="2">
    <source>
        <dbReference type="EMBL" id="GEO09050.1"/>
    </source>
</evidence>
<dbReference type="AlphaFoldDB" id="A0A512BAR7"/>
<name>A0A512BAR7_9BACT</name>
<dbReference type="SUPFAM" id="SSF54593">
    <property type="entry name" value="Glyoxalase/Bleomycin resistance protein/Dihydroxybiphenyl dioxygenase"/>
    <property type="match status" value="1"/>
</dbReference>
<dbReference type="Proteomes" id="UP000321513">
    <property type="component" value="Unassembled WGS sequence"/>
</dbReference>
<sequence>MKLTPYIHFQGNAEEAMHFYTAALGGNVIAISRYGDSPMASDEDYKDKVLHGRIQFGDNVIMISDTFKGKNVQTEGNIQLSIELSEEGQIDDVFKRMSEGGTVTMELQDTFWGARFGMLKDRFGVNWMFNYELKK</sequence>
<dbReference type="InterPro" id="IPR029068">
    <property type="entry name" value="Glyas_Bleomycin-R_OHBP_Dase"/>
</dbReference>
<feature type="domain" description="PhnB-like" evidence="1">
    <location>
        <begin position="2"/>
        <end position="127"/>
    </location>
</feature>
<dbReference type="OrthoDB" id="9795306at2"/>
<protein>
    <submittedName>
        <fullName evidence="2">VOC family protein</fullName>
    </submittedName>
</protein>
<proteinExistence type="predicted"/>